<feature type="compositionally biased region" description="Polar residues" evidence="8">
    <location>
        <begin position="470"/>
        <end position="482"/>
    </location>
</feature>
<evidence type="ECO:0000256" key="3">
    <source>
        <dbReference type="ARBA" id="ARBA00022490"/>
    </source>
</evidence>
<evidence type="ECO:0000256" key="5">
    <source>
        <dbReference type="ARBA" id="ARBA00022801"/>
    </source>
</evidence>
<evidence type="ECO:0000256" key="1">
    <source>
        <dbReference type="ARBA" id="ARBA00004496"/>
    </source>
</evidence>
<accession>A0A9C6WZF6</accession>
<dbReference type="SUPFAM" id="SSF52799">
    <property type="entry name" value="(Phosphotyrosine protein) phosphatases II"/>
    <property type="match status" value="1"/>
</dbReference>
<feature type="compositionally biased region" description="Polar residues" evidence="8">
    <location>
        <begin position="1224"/>
        <end position="1249"/>
    </location>
</feature>
<dbReference type="CDD" id="cd14542">
    <property type="entry name" value="PTPc-N22_18_12"/>
    <property type="match status" value="1"/>
</dbReference>
<gene>
    <name evidence="12" type="primary">LOC113208281</name>
</gene>
<feature type="region of interest" description="Disordered" evidence="8">
    <location>
        <begin position="793"/>
        <end position="957"/>
    </location>
</feature>
<evidence type="ECO:0000313" key="11">
    <source>
        <dbReference type="Proteomes" id="UP000504606"/>
    </source>
</evidence>
<dbReference type="GO" id="GO:0005737">
    <property type="term" value="C:cytoplasm"/>
    <property type="evidence" value="ECO:0007669"/>
    <property type="project" value="UniProtKB-SubCell"/>
</dbReference>
<dbReference type="GO" id="GO:0004726">
    <property type="term" value="F:non-membrane spanning protein tyrosine phosphatase activity"/>
    <property type="evidence" value="ECO:0007669"/>
    <property type="project" value="InterPro"/>
</dbReference>
<evidence type="ECO:0000256" key="7">
    <source>
        <dbReference type="ARBA" id="ARBA00034734"/>
    </source>
</evidence>
<dbReference type="Proteomes" id="UP000504606">
    <property type="component" value="Unplaced"/>
</dbReference>
<dbReference type="PROSITE" id="PS50055">
    <property type="entry name" value="TYR_PHOSPHATASE_PTP"/>
    <property type="match status" value="1"/>
</dbReference>
<keyword evidence="5" id="KW-0378">Hydrolase</keyword>
<dbReference type="InterPro" id="IPR029021">
    <property type="entry name" value="Prot-tyrosine_phosphatase-like"/>
</dbReference>
<feature type="compositionally biased region" description="Polar residues" evidence="8">
    <location>
        <begin position="804"/>
        <end position="818"/>
    </location>
</feature>
<dbReference type="FunFam" id="3.90.190.10:FF:000045">
    <property type="entry name" value="Tyrosine-protein phosphatase non-receptor type 12"/>
    <property type="match status" value="1"/>
</dbReference>
<dbReference type="OrthoDB" id="8609993at2759"/>
<feature type="domain" description="Tyrosine-protein phosphatase" evidence="9">
    <location>
        <begin position="91"/>
        <end position="362"/>
    </location>
</feature>
<dbReference type="InterPro" id="IPR003595">
    <property type="entry name" value="Tyr_Pase_cat"/>
</dbReference>
<dbReference type="EC" id="3.1.3.48" evidence="2"/>
<feature type="region of interest" description="Disordered" evidence="8">
    <location>
        <begin position="1367"/>
        <end position="1458"/>
    </location>
</feature>
<feature type="compositionally biased region" description="Low complexity" evidence="8">
    <location>
        <begin position="1250"/>
        <end position="1290"/>
    </location>
</feature>
<feature type="compositionally biased region" description="Polar residues" evidence="8">
    <location>
        <begin position="442"/>
        <end position="452"/>
    </location>
</feature>
<feature type="region of interest" description="Disordered" evidence="8">
    <location>
        <begin position="405"/>
        <end position="455"/>
    </location>
</feature>
<dbReference type="PROSITE" id="PS50056">
    <property type="entry name" value="TYR_PHOSPHATASE_2"/>
    <property type="match status" value="1"/>
</dbReference>
<comment type="similarity">
    <text evidence="7">Belongs to the protein-tyrosine phosphatase family. Non-receptor class 4 subfamily.</text>
</comment>
<proteinExistence type="inferred from homology"/>
<reference evidence="12" key="1">
    <citation type="submission" date="2025-08" db="UniProtKB">
        <authorList>
            <consortium name="RefSeq"/>
        </authorList>
    </citation>
    <scope>IDENTIFICATION</scope>
    <source>
        <tissue evidence="12">Whole organism</tissue>
    </source>
</reference>
<dbReference type="InterPro" id="IPR047170">
    <property type="entry name" value="PTN12/18/22"/>
</dbReference>
<feature type="compositionally biased region" description="Polar residues" evidence="8">
    <location>
        <begin position="978"/>
        <end position="1010"/>
    </location>
</feature>
<feature type="compositionally biased region" description="Polar residues" evidence="8">
    <location>
        <begin position="1095"/>
        <end position="1104"/>
    </location>
</feature>
<feature type="compositionally biased region" description="Low complexity" evidence="8">
    <location>
        <begin position="903"/>
        <end position="915"/>
    </location>
</feature>
<dbReference type="PROSITE" id="PS00383">
    <property type="entry name" value="TYR_PHOSPHATASE_1"/>
    <property type="match status" value="1"/>
</dbReference>
<evidence type="ECO:0000256" key="8">
    <source>
        <dbReference type="SAM" id="MobiDB-lite"/>
    </source>
</evidence>
<evidence type="ECO:0000313" key="12">
    <source>
        <dbReference type="RefSeq" id="XP_052122988.1"/>
    </source>
</evidence>
<dbReference type="InterPro" id="IPR000242">
    <property type="entry name" value="PTP_cat"/>
</dbReference>
<feature type="compositionally biased region" description="Polar residues" evidence="8">
    <location>
        <begin position="867"/>
        <end position="878"/>
    </location>
</feature>
<feature type="compositionally biased region" description="Low complexity" evidence="8">
    <location>
        <begin position="943"/>
        <end position="952"/>
    </location>
</feature>
<dbReference type="PRINTS" id="PR00700">
    <property type="entry name" value="PRTYPHPHTASE"/>
</dbReference>
<dbReference type="SMART" id="SM00194">
    <property type="entry name" value="PTPc"/>
    <property type="match status" value="1"/>
</dbReference>
<feature type="compositionally biased region" description="Polar residues" evidence="8">
    <location>
        <begin position="826"/>
        <end position="838"/>
    </location>
</feature>
<feature type="compositionally biased region" description="Basic residues" evidence="8">
    <location>
        <begin position="1445"/>
        <end position="1458"/>
    </location>
</feature>
<feature type="compositionally biased region" description="Polar residues" evidence="8">
    <location>
        <begin position="1308"/>
        <end position="1321"/>
    </location>
</feature>
<sequence length="1458" mass="160745">MFSYSLSYDSFNRNQYYGEAILIAIWLHIPKCYGEDAFLSPEQATTILDPLYSAWVEMKEDKGRTPLRIILNNFLNHIEKLESLRSPDDSYEKEFQDLKLFSENLKGQKLYSSGVGEKEINRKKNRYKDILPFDFSRVVLSEYVGTTGSDYINANFIRGASGSPAYIASQGPLAHTVNDFWRMVVECEVHVIIMACNEDEAGKHKCEKYWVDREGEVKQFGMVRIRLIQGSDVCPDFSVRTIKLEYTNKDSTIEERTVCQFHYSAWPDHGVPPSVRPLLDMVRLVRDTQASETLPVLVHCSAGCGRTGTICAIDYVWGLLRAGKLTKDFSLFTLVREMRRQRVAMVQTTEQYILVHRAVRELFKEQLRVIDSHPYENIDVDGILVRSKGDEEPLYESVRTIEEPKTIGNKSITTDDASPAPPLPRKNRIHMAASKHEKEVENQTQKQRNSQGGPVGIAKLKAMFERSPVARSQSLGRRQASNPVPVVTPPCPALPIKRSKSLRIIGSGERHKLSVLAQQSSKTSPSNGSSKSSSQAIRSKAIPGAILRRRRSFESENSPKPIRHSLHLDDDGRKLLQDCKDFLSRSVDYTGEGCQRTDGIVSGKGIRERRDSFRQAISKTTEHPVDKISTNGNSVLPNHASPKNPETADEVDGPIMHHMKYKSNANDQDEVDAIQSNVIVVKRDRSSPKVDLYVKGLTGETISSNSNHQNENGCDPFKQFGVIWNRAATSIDLKSNLRNSDMSLQELKSCLRREGTAHELKARKSDGIQNVLPVKPYKSLDRVPKKDERIEILPTPAEWRHPPITNSLSSPHRSPQTTVDRRNPLTVPNSPHRSPQTTVDRRNPLPNMPSPHHSPQATVDRRHPLHASSSPHRSPQTTFDRRNPLPSPHQSPQATVDRRNPLSSHTSPHSSPQTTVDRRNPLSAATSPHISPQTTVDRRNPLSSHSSPHSSPQTTVDRRNHLNQLTGALMSSEISSISARNHAGVSQHSPQTSVDRRTSNTGPQISPQTTVDRRAPVSVSSSPHISPQTTVDRRNLLLPNSNIAVPPPAPQLQMLVSSGHIINGPITTQPSHPAPVPSNGHGPMRSPMPAEHQNLPRSSNSPQHRVNAHHPGGAGGKEAYSYGLVASVLRRGSQDDLALCVSGNSVISPKAVANNQRPSAPPRIKRHASVVLPRKNSGNKEIASSLNQSTPPVDPKRWAAKGTPNCTKKMVAYPPGHLPPTVPSPSVQATPSQPSQPSGSKAATGGQTPSSSKSKMSPKKSAASSLSRALGALQLRRSGASTTTASSSSAVGPKGSTETALIAERPNTKATPPSKNTTSYPTPVVAPTMVINPGKTILPTGIIDDGSKTLPPQEHLVRSTASMPISSGLQMQTSYPPHSHTHVQPLSQSHSHPHPHPHPHAHSHPRPHTHPISAPHHPSPQPFQHRHPYPAPRQTSPHHTYPHMAHQHPKTHKKQQYL</sequence>
<comment type="subcellular location">
    <subcellularLocation>
        <location evidence="1">Cytoplasm</location>
    </subcellularLocation>
</comment>
<feature type="region of interest" description="Disordered" evidence="8">
    <location>
        <begin position="1152"/>
        <end position="1327"/>
    </location>
</feature>
<name>A0A9C6WZF6_FRAOC</name>
<feature type="region of interest" description="Disordered" evidence="8">
    <location>
        <begin position="1065"/>
        <end position="1115"/>
    </location>
</feature>
<feature type="region of interest" description="Disordered" evidence="8">
    <location>
        <begin position="469"/>
        <end position="493"/>
    </location>
</feature>
<feature type="compositionally biased region" description="Polar residues" evidence="8">
    <location>
        <begin position="1367"/>
        <end position="1376"/>
    </location>
</feature>
<dbReference type="InterPro" id="IPR000387">
    <property type="entry name" value="Tyr_Pase_dom"/>
</dbReference>
<dbReference type="GO" id="GO:0048666">
    <property type="term" value="P:neuron development"/>
    <property type="evidence" value="ECO:0007669"/>
    <property type="project" value="UniProtKB-ARBA"/>
</dbReference>
<dbReference type="Pfam" id="PF00102">
    <property type="entry name" value="Y_phosphatase"/>
    <property type="match status" value="1"/>
</dbReference>
<dbReference type="Gene3D" id="3.90.190.10">
    <property type="entry name" value="Protein tyrosine phosphatase superfamily"/>
    <property type="match status" value="1"/>
</dbReference>
<keyword evidence="3" id="KW-0963">Cytoplasm</keyword>
<evidence type="ECO:0000259" key="10">
    <source>
        <dbReference type="PROSITE" id="PS50056"/>
    </source>
</evidence>
<evidence type="ECO:0000259" key="9">
    <source>
        <dbReference type="PROSITE" id="PS50055"/>
    </source>
</evidence>
<dbReference type="GeneID" id="113208281"/>
<feature type="region of interest" description="Disordered" evidence="8">
    <location>
        <begin position="978"/>
        <end position="1031"/>
    </location>
</feature>
<organism evidence="11 12">
    <name type="scientific">Frankliniella occidentalis</name>
    <name type="common">Western flower thrips</name>
    <name type="synonym">Euthrips occidentalis</name>
    <dbReference type="NCBI Taxonomy" id="133901"/>
    <lineage>
        <taxon>Eukaryota</taxon>
        <taxon>Metazoa</taxon>
        <taxon>Ecdysozoa</taxon>
        <taxon>Arthropoda</taxon>
        <taxon>Hexapoda</taxon>
        <taxon>Insecta</taxon>
        <taxon>Pterygota</taxon>
        <taxon>Neoptera</taxon>
        <taxon>Paraneoptera</taxon>
        <taxon>Thysanoptera</taxon>
        <taxon>Terebrantia</taxon>
        <taxon>Thripoidea</taxon>
        <taxon>Thripidae</taxon>
        <taxon>Frankliniella</taxon>
    </lineage>
</organism>
<dbReference type="SMART" id="SM00404">
    <property type="entry name" value="PTPc_motif"/>
    <property type="match status" value="1"/>
</dbReference>
<dbReference type="PANTHER" id="PTHR45983">
    <property type="entry name" value="TYROSINE PHOSPHATSE N18, PUTATIVE-RELATED"/>
    <property type="match status" value="1"/>
</dbReference>
<protein>
    <recommendedName>
        <fullName evidence="2">protein-tyrosine-phosphatase</fullName>
        <ecNumber evidence="2">3.1.3.48</ecNumber>
    </recommendedName>
</protein>
<feature type="compositionally biased region" description="Polar residues" evidence="8">
    <location>
        <begin position="923"/>
        <end position="935"/>
    </location>
</feature>
<keyword evidence="6" id="KW-0904">Protein phosphatase</keyword>
<feature type="region of interest" description="Disordered" evidence="8">
    <location>
        <begin position="624"/>
        <end position="649"/>
    </location>
</feature>
<dbReference type="RefSeq" id="XP_052122988.1">
    <property type="nucleotide sequence ID" value="XM_052267028.1"/>
</dbReference>
<dbReference type="PANTHER" id="PTHR45983:SF2">
    <property type="entry name" value="PROTEIN-TYROSINE-PHOSPHATASE"/>
    <property type="match status" value="1"/>
</dbReference>
<dbReference type="GO" id="GO:0005634">
    <property type="term" value="C:nucleus"/>
    <property type="evidence" value="ECO:0007669"/>
    <property type="project" value="TreeGrafter"/>
</dbReference>
<evidence type="ECO:0000256" key="2">
    <source>
        <dbReference type="ARBA" id="ARBA00013064"/>
    </source>
</evidence>
<evidence type="ECO:0000256" key="4">
    <source>
        <dbReference type="ARBA" id="ARBA00022553"/>
    </source>
</evidence>
<feature type="region of interest" description="Disordered" evidence="8">
    <location>
        <begin position="516"/>
        <end position="567"/>
    </location>
</feature>
<evidence type="ECO:0000256" key="6">
    <source>
        <dbReference type="ARBA" id="ARBA00022912"/>
    </source>
</evidence>
<feature type="compositionally biased region" description="Basic residues" evidence="8">
    <location>
        <begin position="1391"/>
        <end position="1409"/>
    </location>
</feature>
<keyword evidence="11" id="KW-1185">Reference proteome</keyword>
<keyword evidence="4" id="KW-0597">Phosphoprotein</keyword>
<feature type="domain" description="Tyrosine specific protein phosphatases" evidence="10">
    <location>
        <begin position="276"/>
        <end position="353"/>
    </location>
</feature>
<dbReference type="InterPro" id="IPR016130">
    <property type="entry name" value="Tyr_Pase_AS"/>
</dbReference>
<feature type="compositionally biased region" description="Low complexity" evidence="8">
    <location>
        <begin position="520"/>
        <end position="542"/>
    </location>
</feature>
<feature type="compositionally biased region" description="Polar residues" evidence="8">
    <location>
        <begin position="1182"/>
        <end position="1191"/>
    </location>
</feature>